<organism evidence="1 2">
    <name type="scientific">Candidatus Collierbacteria bacterium GW2011_GWB2_44_22</name>
    <dbReference type="NCBI Taxonomy" id="1618387"/>
    <lineage>
        <taxon>Bacteria</taxon>
        <taxon>Candidatus Collieribacteriota</taxon>
    </lineage>
</organism>
<evidence type="ECO:0000313" key="1">
    <source>
        <dbReference type="EMBL" id="KKT52455.1"/>
    </source>
</evidence>
<reference evidence="1 2" key="1">
    <citation type="journal article" date="2015" name="Nature">
        <title>rRNA introns, odd ribosomes, and small enigmatic genomes across a large radiation of phyla.</title>
        <authorList>
            <person name="Brown C.T."/>
            <person name="Hug L.A."/>
            <person name="Thomas B.C."/>
            <person name="Sharon I."/>
            <person name="Castelle C.J."/>
            <person name="Singh A."/>
            <person name="Wilkins M.J."/>
            <person name="Williams K.H."/>
            <person name="Banfield J.F."/>
        </authorList>
    </citation>
    <scope>NUCLEOTIDE SEQUENCE [LARGE SCALE GENOMIC DNA]</scope>
</reference>
<comment type="caution">
    <text evidence="1">The sequence shown here is derived from an EMBL/GenBank/DDBJ whole genome shotgun (WGS) entry which is preliminary data.</text>
</comment>
<dbReference type="STRING" id="1618387.UW44_C0001G0007"/>
<gene>
    <name evidence="1" type="ORF">UW44_C0001G0007</name>
</gene>
<protein>
    <submittedName>
        <fullName evidence="1">Uncharacterized protein</fullName>
    </submittedName>
</protein>
<dbReference type="EMBL" id="LCIH01000001">
    <property type="protein sequence ID" value="KKT52455.1"/>
    <property type="molecule type" value="Genomic_DNA"/>
</dbReference>
<sequence>MKAIKVKLNSGIAQLNTEIRGRRQSFTGAWNLIIEDDQERTFSIQCLVPGSPDSLSGLSGAMGDWSKNDYAIELSAYDEKGDDFSVNEETAKELKSVLQQMESGEIKPVNVYGGEVSSDYVMKVVEFIKPKLEYVPRNIEGGTIATRMDIETSMSQNDLPPTSRA</sequence>
<name>A0A0G1HZN8_9BACT</name>
<proteinExistence type="predicted"/>
<evidence type="ECO:0000313" key="2">
    <source>
        <dbReference type="Proteomes" id="UP000034006"/>
    </source>
</evidence>
<accession>A0A0G1HZN8</accession>
<dbReference type="AlphaFoldDB" id="A0A0G1HZN8"/>
<dbReference type="Proteomes" id="UP000034006">
    <property type="component" value="Unassembled WGS sequence"/>
</dbReference>